<keyword evidence="7" id="KW-0697">Rotamase</keyword>
<dbReference type="InterPro" id="IPR036611">
    <property type="entry name" value="Trigger_fac_ribosome-bd_sf"/>
</dbReference>
<dbReference type="InterPro" id="IPR037041">
    <property type="entry name" value="Trigger_fac_C_sf"/>
</dbReference>
<evidence type="ECO:0000256" key="12">
    <source>
        <dbReference type="SAM" id="MobiDB-lite"/>
    </source>
</evidence>
<dbReference type="InterPro" id="IPR008880">
    <property type="entry name" value="Trigger_fac_C"/>
</dbReference>
<dbReference type="Proteomes" id="UP001343724">
    <property type="component" value="Unassembled WGS sequence"/>
</dbReference>
<evidence type="ECO:0000259" key="14">
    <source>
        <dbReference type="Pfam" id="PF05698"/>
    </source>
</evidence>
<dbReference type="NCBIfam" id="TIGR00115">
    <property type="entry name" value="tig"/>
    <property type="match status" value="1"/>
</dbReference>
<dbReference type="InterPro" id="IPR005215">
    <property type="entry name" value="Trig_fac"/>
</dbReference>
<feature type="domain" description="Trigger factor ribosome-binding bacterial" evidence="13">
    <location>
        <begin position="1"/>
        <end position="145"/>
    </location>
</feature>
<sequence length="455" mass="50339">MRVTESKPANGVIKLDCEATAQEVNNALREAAQAFAMSMGVRPAPGKSVEEAAKEQLGISDLDKIIEPNAIEVLVPRALDRRNLVPAFPPKAVPTVKFERGKKFSFTLNVTVKPTYELKSYEPVEITVEPFVFDESAIDNQIAELAKNSVTYVVTDPKPLTAGDACSIAMKCYDDGEEIKALTCEDRTYLMGQGYMPAGFDEELVGMEPGQTKEFTFEAPLGTENGEVVNKPIKCTVTVNDIQKEVEPVIDDAWVKDHMPMFASLEALRADMRRVFEAQQREGYEGYVQQMAVGQLTRRFEGRIADEIYEATRDQLMQNLRMELSQAGMTWEQFVAQNGGEQQFGMMLMMQTREVLVQGFCLDAVFRHEKMTLTDKDLEDACYGMNPQGNPKVMREELEASGRGFALRETAERLKAARFVAAHAIITTRDSAAAAAPATPAADKAEGDAAKADEN</sequence>
<evidence type="ECO:0000256" key="8">
    <source>
        <dbReference type="ARBA" id="ARBA00023186"/>
    </source>
</evidence>
<organism evidence="15 16">
    <name type="scientific">Adlercreutzia shanghongiae</name>
    <dbReference type="NCBI Taxonomy" id="3111773"/>
    <lineage>
        <taxon>Bacteria</taxon>
        <taxon>Bacillati</taxon>
        <taxon>Actinomycetota</taxon>
        <taxon>Coriobacteriia</taxon>
        <taxon>Eggerthellales</taxon>
        <taxon>Eggerthellaceae</taxon>
        <taxon>Adlercreutzia</taxon>
    </lineage>
</organism>
<comment type="subcellular location">
    <subcellularLocation>
        <location evidence="2">Cytoplasm</location>
    </subcellularLocation>
</comment>
<dbReference type="Gene3D" id="1.10.3120.10">
    <property type="entry name" value="Trigger factor, C-terminal domain"/>
    <property type="match status" value="1"/>
</dbReference>
<evidence type="ECO:0000313" key="16">
    <source>
        <dbReference type="Proteomes" id="UP001343724"/>
    </source>
</evidence>
<dbReference type="SUPFAM" id="SSF109998">
    <property type="entry name" value="Triger factor/SurA peptide-binding domain-like"/>
    <property type="match status" value="1"/>
</dbReference>
<accession>A0ABU6IY84</accession>
<dbReference type="InterPro" id="IPR046357">
    <property type="entry name" value="PPIase_dom_sf"/>
</dbReference>
<keyword evidence="6" id="KW-0132">Cell division</keyword>
<feature type="region of interest" description="Disordered" evidence="12">
    <location>
        <begin position="430"/>
        <end position="455"/>
    </location>
</feature>
<dbReference type="SUPFAM" id="SSF102735">
    <property type="entry name" value="Trigger factor ribosome-binding domain"/>
    <property type="match status" value="1"/>
</dbReference>
<comment type="caution">
    <text evidence="15">The sequence shown here is derived from an EMBL/GenBank/DDBJ whole genome shotgun (WGS) entry which is preliminary data.</text>
</comment>
<dbReference type="PIRSF" id="PIRSF003095">
    <property type="entry name" value="Trigger_factor"/>
    <property type="match status" value="1"/>
</dbReference>
<dbReference type="Pfam" id="PF05698">
    <property type="entry name" value="Trigger_C"/>
    <property type="match status" value="1"/>
</dbReference>
<evidence type="ECO:0000256" key="11">
    <source>
        <dbReference type="ARBA" id="ARBA00029986"/>
    </source>
</evidence>
<dbReference type="InterPro" id="IPR027304">
    <property type="entry name" value="Trigger_fact/SurA_dom_sf"/>
</dbReference>
<evidence type="ECO:0000256" key="9">
    <source>
        <dbReference type="ARBA" id="ARBA00023235"/>
    </source>
</evidence>
<proteinExistence type="inferred from homology"/>
<dbReference type="Gene3D" id="3.30.70.1050">
    <property type="entry name" value="Trigger factor ribosome-binding domain"/>
    <property type="match status" value="1"/>
</dbReference>
<dbReference type="InterPro" id="IPR008881">
    <property type="entry name" value="Trigger_fac_ribosome-bd_bac"/>
</dbReference>
<comment type="similarity">
    <text evidence="3">Belongs to the FKBP-type PPIase family. Tig subfamily.</text>
</comment>
<dbReference type="GO" id="GO:0003755">
    <property type="term" value="F:peptidyl-prolyl cis-trans isomerase activity"/>
    <property type="evidence" value="ECO:0007669"/>
    <property type="project" value="UniProtKB-EC"/>
</dbReference>
<dbReference type="Pfam" id="PF05697">
    <property type="entry name" value="Trigger_N"/>
    <property type="match status" value="1"/>
</dbReference>
<evidence type="ECO:0000256" key="2">
    <source>
        <dbReference type="ARBA" id="ARBA00004496"/>
    </source>
</evidence>
<feature type="domain" description="Trigger factor C-terminal" evidence="14">
    <location>
        <begin position="264"/>
        <end position="420"/>
    </location>
</feature>
<gene>
    <name evidence="15" type="primary">tig</name>
    <name evidence="15" type="ORF">VJ920_04965</name>
</gene>
<dbReference type="RefSeq" id="WP_326437430.1">
    <property type="nucleotide sequence ID" value="NZ_JAYMFH010000005.1"/>
</dbReference>
<evidence type="ECO:0000256" key="10">
    <source>
        <dbReference type="ARBA" id="ARBA00023306"/>
    </source>
</evidence>
<evidence type="ECO:0000313" key="15">
    <source>
        <dbReference type="EMBL" id="MEC4294650.1"/>
    </source>
</evidence>
<evidence type="ECO:0000256" key="5">
    <source>
        <dbReference type="ARBA" id="ARBA00016902"/>
    </source>
</evidence>
<keyword evidence="10" id="KW-0131">Cell cycle</keyword>
<evidence type="ECO:0000256" key="3">
    <source>
        <dbReference type="ARBA" id="ARBA00005464"/>
    </source>
</evidence>
<feature type="compositionally biased region" description="Low complexity" evidence="12">
    <location>
        <begin position="432"/>
        <end position="442"/>
    </location>
</feature>
<dbReference type="EMBL" id="JAYMFH010000005">
    <property type="protein sequence ID" value="MEC4294650.1"/>
    <property type="molecule type" value="Genomic_DNA"/>
</dbReference>
<comment type="catalytic activity">
    <reaction evidence="1">
        <text>[protein]-peptidylproline (omega=180) = [protein]-peptidylproline (omega=0)</text>
        <dbReference type="Rhea" id="RHEA:16237"/>
        <dbReference type="Rhea" id="RHEA-COMP:10747"/>
        <dbReference type="Rhea" id="RHEA-COMP:10748"/>
        <dbReference type="ChEBI" id="CHEBI:83833"/>
        <dbReference type="ChEBI" id="CHEBI:83834"/>
        <dbReference type="EC" id="5.2.1.8"/>
    </reaction>
</comment>
<evidence type="ECO:0000256" key="1">
    <source>
        <dbReference type="ARBA" id="ARBA00000971"/>
    </source>
</evidence>
<protein>
    <recommendedName>
        <fullName evidence="5">Trigger factor</fullName>
        <ecNumber evidence="4">5.2.1.8</ecNumber>
    </recommendedName>
    <alternativeName>
        <fullName evidence="11">PPIase</fullName>
    </alternativeName>
</protein>
<feature type="compositionally biased region" description="Basic and acidic residues" evidence="12">
    <location>
        <begin position="443"/>
        <end position="455"/>
    </location>
</feature>
<reference evidence="15 16" key="1">
    <citation type="submission" date="2024-01" db="EMBL/GenBank/DDBJ databases">
        <title>novel species in genus Adlercreutzia.</title>
        <authorList>
            <person name="Liu X."/>
        </authorList>
    </citation>
    <scope>NUCLEOTIDE SEQUENCE [LARGE SCALE GENOMIC DNA]</scope>
    <source>
        <strain evidence="15 16">R22</strain>
    </source>
</reference>
<dbReference type="SUPFAM" id="SSF54534">
    <property type="entry name" value="FKBP-like"/>
    <property type="match status" value="1"/>
</dbReference>
<keyword evidence="16" id="KW-1185">Reference proteome</keyword>
<evidence type="ECO:0000256" key="4">
    <source>
        <dbReference type="ARBA" id="ARBA00013194"/>
    </source>
</evidence>
<evidence type="ECO:0000259" key="13">
    <source>
        <dbReference type="Pfam" id="PF05697"/>
    </source>
</evidence>
<name>A0ABU6IY84_9ACTN</name>
<dbReference type="Gene3D" id="3.10.50.40">
    <property type="match status" value="1"/>
</dbReference>
<keyword evidence="9 15" id="KW-0413">Isomerase</keyword>
<evidence type="ECO:0000256" key="7">
    <source>
        <dbReference type="ARBA" id="ARBA00023110"/>
    </source>
</evidence>
<keyword evidence="8" id="KW-0143">Chaperone</keyword>
<dbReference type="EC" id="5.2.1.8" evidence="4"/>
<evidence type="ECO:0000256" key="6">
    <source>
        <dbReference type="ARBA" id="ARBA00022618"/>
    </source>
</evidence>